<comment type="caution">
    <text evidence="2">The sequence shown here is derived from an EMBL/GenBank/DDBJ whole genome shotgun (WGS) entry which is preliminary data.</text>
</comment>
<keyword evidence="4" id="KW-1185">Reference proteome</keyword>
<dbReference type="InterPro" id="IPR025669">
    <property type="entry name" value="AAA_dom"/>
</dbReference>
<accession>A0AAW7MGG6</accession>
<sequence length="415" mass="44948">MATNSARSTRFPEVDRTVTIEQLASRAEIATDVLAQIRDSVLEPYPRKQAPTFTSAQVAALCGLDKQKFAYLQSKLALPAGTSTGNGRSKRFTLEETQTCIQKTAGAVRYQRPASAPARVLTVANFKGGVAKTTTTVSVAQALTLLGRRVLLIDCDPQGTSTEMLGWSPDTEISEESTLLPLVYGTYAFPNEAGEAGAEVAVTSLEYAVRSTYWSNLDLVPATISLFDAEFEIPAKIATEQNADISNIINRGLAALRTQYDVIIIDTPPALSYLTINALMAADGILMPCPPEGLDFASSTQFWNLFVDVASHLPGEGKNKRYDFVNVVMTKVKSDDISSAVGTWLQKAYGDMVLPIQIPDSVVPKGASAQMSTVYDLSKADGSQAAYQRFKEPMDQLAAYLDGQFVRAWQKLTEA</sequence>
<dbReference type="Proteomes" id="UP001172788">
    <property type="component" value="Unassembled WGS sequence"/>
</dbReference>
<organism evidence="2 5">
    <name type="scientific">Pandoraea cepalis</name>
    <dbReference type="NCBI Taxonomy" id="2508294"/>
    <lineage>
        <taxon>Bacteria</taxon>
        <taxon>Pseudomonadati</taxon>
        <taxon>Pseudomonadota</taxon>
        <taxon>Betaproteobacteria</taxon>
        <taxon>Burkholderiales</taxon>
        <taxon>Burkholderiaceae</taxon>
        <taxon>Pandoraea</taxon>
    </lineage>
</organism>
<dbReference type="EMBL" id="QAIC01000022">
    <property type="protein sequence ID" value="MDN4571852.1"/>
    <property type="molecule type" value="Genomic_DNA"/>
</dbReference>
<dbReference type="InterPro" id="IPR050678">
    <property type="entry name" value="DNA_Partitioning_ATPase"/>
</dbReference>
<evidence type="ECO:0000313" key="2">
    <source>
        <dbReference type="EMBL" id="MDN4571852.1"/>
    </source>
</evidence>
<dbReference type="Pfam" id="PF13614">
    <property type="entry name" value="AAA_31"/>
    <property type="match status" value="1"/>
</dbReference>
<proteinExistence type="predicted"/>
<dbReference type="InterPro" id="IPR027417">
    <property type="entry name" value="P-loop_NTPase"/>
</dbReference>
<dbReference type="PANTHER" id="PTHR13696">
    <property type="entry name" value="P-LOOP CONTAINING NUCLEOSIDE TRIPHOSPHATE HYDROLASE"/>
    <property type="match status" value="1"/>
</dbReference>
<name>A0AAW7MGG6_9BURK</name>
<dbReference type="PANTHER" id="PTHR13696:SF52">
    <property type="entry name" value="PARA FAMILY PROTEIN CT_582"/>
    <property type="match status" value="1"/>
</dbReference>
<protein>
    <submittedName>
        <fullName evidence="2">Cobyrinic acid a,c-diamide synthase</fullName>
    </submittedName>
</protein>
<evidence type="ECO:0000313" key="5">
    <source>
        <dbReference type="Proteomes" id="UP001172791"/>
    </source>
</evidence>
<evidence type="ECO:0000259" key="1">
    <source>
        <dbReference type="Pfam" id="PF13614"/>
    </source>
</evidence>
<dbReference type="Gene3D" id="3.40.50.300">
    <property type="entry name" value="P-loop containing nucleotide triphosphate hydrolases"/>
    <property type="match status" value="1"/>
</dbReference>
<dbReference type="RefSeq" id="WP_301233202.1">
    <property type="nucleotide sequence ID" value="NZ_QAIC01000022.1"/>
</dbReference>
<dbReference type="CDD" id="cd02042">
    <property type="entry name" value="ParAB_family"/>
    <property type="match status" value="1"/>
</dbReference>
<evidence type="ECO:0000313" key="3">
    <source>
        <dbReference type="EMBL" id="MDN4581306.1"/>
    </source>
</evidence>
<dbReference type="EMBL" id="QAID01000046">
    <property type="protein sequence ID" value="MDN4581306.1"/>
    <property type="molecule type" value="Genomic_DNA"/>
</dbReference>
<reference evidence="2" key="1">
    <citation type="submission" date="2018-04" db="EMBL/GenBank/DDBJ databases">
        <authorList>
            <person name="Jy Z."/>
        </authorList>
    </citation>
    <scope>NUCLEOTIDE SEQUENCE</scope>
    <source>
        <strain evidence="3">AS13</strain>
        <strain evidence="2">LA18</strain>
    </source>
</reference>
<dbReference type="Proteomes" id="UP001172791">
    <property type="component" value="Unassembled WGS sequence"/>
</dbReference>
<dbReference type="SUPFAM" id="SSF52540">
    <property type="entry name" value="P-loop containing nucleoside triphosphate hydrolases"/>
    <property type="match status" value="1"/>
</dbReference>
<gene>
    <name evidence="2" type="ORF">DBA34_01025</name>
    <name evidence="3" type="ORF">DBB29_24650</name>
</gene>
<evidence type="ECO:0000313" key="4">
    <source>
        <dbReference type="Proteomes" id="UP001172788"/>
    </source>
</evidence>
<feature type="domain" description="AAA" evidence="1">
    <location>
        <begin position="119"/>
        <end position="309"/>
    </location>
</feature>
<dbReference type="AlphaFoldDB" id="A0AAW7MGG6"/>